<evidence type="ECO:0000256" key="3">
    <source>
        <dbReference type="ARBA" id="ARBA00023242"/>
    </source>
</evidence>
<comment type="caution">
    <text evidence="6">The sequence shown here is derived from an EMBL/GenBank/DDBJ whole genome shotgun (WGS) entry which is preliminary data.</text>
</comment>
<reference evidence="6" key="1">
    <citation type="submission" date="2021-03" db="EMBL/GenBank/DDBJ databases">
        <title>Draft genome sequence of rust myrtle Austropuccinia psidii MF-1, a brazilian biotype.</title>
        <authorList>
            <person name="Quecine M.C."/>
            <person name="Pachon D.M.R."/>
            <person name="Bonatelli M.L."/>
            <person name="Correr F.H."/>
            <person name="Franceschini L.M."/>
            <person name="Leite T.F."/>
            <person name="Margarido G.R.A."/>
            <person name="Almeida C.A."/>
            <person name="Ferrarezi J.A."/>
            <person name="Labate C.A."/>
        </authorList>
    </citation>
    <scope>NUCLEOTIDE SEQUENCE</scope>
    <source>
        <strain evidence="6">MF-1</strain>
    </source>
</reference>
<feature type="compositionally biased region" description="Polar residues" evidence="4">
    <location>
        <begin position="578"/>
        <end position="587"/>
    </location>
</feature>
<feature type="domain" description="Sas10 C-terminal" evidence="5">
    <location>
        <begin position="653"/>
        <end position="731"/>
    </location>
</feature>
<dbReference type="InterPro" id="IPR018972">
    <property type="entry name" value="Sas10_C_dom"/>
</dbReference>
<evidence type="ECO:0000313" key="6">
    <source>
        <dbReference type="EMBL" id="MBW0467591.1"/>
    </source>
</evidence>
<dbReference type="Proteomes" id="UP000765509">
    <property type="component" value="Unassembled WGS sequence"/>
</dbReference>
<evidence type="ECO:0000256" key="4">
    <source>
        <dbReference type="SAM" id="MobiDB-lite"/>
    </source>
</evidence>
<feature type="compositionally biased region" description="Basic and acidic residues" evidence="4">
    <location>
        <begin position="130"/>
        <end position="172"/>
    </location>
</feature>
<keyword evidence="3" id="KW-0539">Nucleus</keyword>
<feature type="region of interest" description="Disordered" evidence="4">
    <location>
        <begin position="101"/>
        <end position="184"/>
    </location>
</feature>
<feature type="region of interest" description="Disordered" evidence="4">
    <location>
        <begin position="646"/>
        <end position="719"/>
    </location>
</feature>
<feature type="region of interest" description="Disordered" evidence="4">
    <location>
        <begin position="578"/>
        <end position="603"/>
    </location>
</feature>
<protein>
    <recommendedName>
        <fullName evidence="5">Sas10 C-terminal domain-containing protein</fullName>
    </recommendedName>
</protein>
<evidence type="ECO:0000313" key="7">
    <source>
        <dbReference type="Proteomes" id="UP000765509"/>
    </source>
</evidence>
<comment type="similarity">
    <text evidence="2">Belongs to the SAS10 family.</text>
</comment>
<dbReference type="Pfam" id="PF09368">
    <property type="entry name" value="Sas10"/>
    <property type="match status" value="1"/>
</dbReference>
<dbReference type="AlphaFoldDB" id="A0A9Q3GHH6"/>
<organism evidence="6 7">
    <name type="scientific">Austropuccinia psidii MF-1</name>
    <dbReference type="NCBI Taxonomy" id="1389203"/>
    <lineage>
        <taxon>Eukaryota</taxon>
        <taxon>Fungi</taxon>
        <taxon>Dikarya</taxon>
        <taxon>Basidiomycota</taxon>
        <taxon>Pucciniomycotina</taxon>
        <taxon>Pucciniomycetes</taxon>
        <taxon>Pucciniales</taxon>
        <taxon>Sphaerophragmiaceae</taxon>
        <taxon>Austropuccinia</taxon>
    </lineage>
</organism>
<feature type="region of interest" description="Disordered" evidence="4">
    <location>
        <begin position="424"/>
        <end position="479"/>
    </location>
</feature>
<evidence type="ECO:0000256" key="2">
    <source>
        <dbReference type="ARBA" id="ARBA00010979"/>
    </source>
</evidence>
<dbReference type="PANTHER" id="PTHR13237:SF8">
    <property type="entry name" value="SOMETHING ABOUT SILENCING PROTEIN 10"/>
    <property type="match status" value="1"/>
</dbReference>
<name>A0A9Q3GHH6_9BASI</name>
<accession>A0A9Q3GHH6</accession>
<dbReference type="EMBL" id="AVOT02001625">
    <property type="protein sequence ID" value="MBW0467591.1"/>
    <property type="molecule type" value="Genomic_DNA"/>
</dbReference>
<dbReference type="OrthoDB" id="1924577at2759"/>
<comment type="subcellular location">
    <subcellularLocation>
        <location evidence="1">Nucleus</location>
    </subcellularLocation>
</comment>
<keyword evidence="7" id="KW-1185">Reference proteome</keyword>
<feature type="compositionally biased region" description="Acidic residues" evidence="4">
    <location>
        <begin position="101"/>
        <end position="117"/>
    </location>
</feature>
<evidence type="ECO:0000256" key="1">
    <source>
        <dbReference type="ARBA" id="ARBA00004123"/>
    </source>
</evidence>
<sequence length="731" mass="82847">MNLRSMIPKVQTIFTTRHWLDPTSWCSSCFQTESLPSSQNGAHFDPGKSRIKALQNWDQEEMRDEQDDFFEGADKVLLDYNANKFEDDLDLPEQVLNIDADSDQSEMYEEEPVEESPDTIKPKKARKPKVHIDNSHKGRFGKEVQDETAQLDDKLEHEHQSDSEKSDERGAEPSEDEDETWKSYHVSTIKSNKKKRLTDPDAINQDAERQALELEEVKRLQIKARLKLGPTDFASYLDYASEDELAENENNQKPNHHHHSIPQSSLVREFTSEPEAIAFLINTKPESLALLNDFCRSLIEFEEVQKEVLKPKPSDQELAKKQFNRAVNWLHYHVLSTYLSTTSFYMYLALKIPPANPTVLTQVIQSLVDLRTALNLMEQLGLISDGSGDGACDALQGADIFDGQYDTSEFDQELRDLLYDQAMNQTESDDPTSHDSSKGKRRKRKASTNPSTEIEDSNASTVSGLNKKKKKRSKKESVANEIEVPNSLLLSLPPEPSKSAFLPDVTQPDAEDDFIEPTSLSASEARAKQNRKRELRFYTTKIDAKGKRRERAMMSAGALGGDTDLPYISKEAKRREFLQQQDHSTAASEKEFEADSYTGVSTSSGFHGNEDIDYYSTIKELKQSSKIAKKAEYDQRKLAARDALSLGDEAGSGPREITRQILKNKGLTPKRPKENRNPRVKKRLRFEKAKQKISSQRPSYKPDQAAKSRELNGYSGEKTGVKVGIVKSRKL</sequence>
<dbReference type="PANTHER" id="PTHR13237">
    <property type="entry name" value="SOMETHING ABOUT SILENCING PROTEIN 10-RELATED"/>
    <property type="match status" value="1"/>
</dbReference>
<dbReference type="GO" id="GO:0000462">
    <property type="term" value="P:maturation of SSU-rRNA from tricistronic rRNA transcript (SSU-rRNA, 5.8S rRNA, LSU-rRNA)"/>
    <property type="evidence" value="ECO:0007669"/>
    <property type="project" value="TreeGrafter"/>
</dbReference>
<evidence type="ECO:0000259" key="5">
    <source>
        <dbReference type="Pfam" id="PF09368"/>
    </source>
</evidence>
<feature type="compositionally biased region" description="Polar residues" evidence="4">
    <location>
        <begin position="447"/>
        <end position="464"/>
    </location>
</feature>
<dbReference type="GO" id="GO:0032040">
    <property type="term" value="C:small-subunit processome"/>
    <property type="evidence" value="ECO:0007669"/>
    <property type="project" value="TreeGrafter"/>
</dbReference>
<gene>
    <name evidence="6" type="ORF">O181_007306</name>
</gene>
<proteinExistence type="inferred from homology"/>